<gene>
    <name evidence="10" type="ORF">CLV44_110113</name>
</gene>
<dbReference type="SMART" id="SM01358">
    <property type="entry name" value="HBM"/>
    <property type="match status" value="1"/>
</dbReference>
<keyword evidence="6" id="KW-0472">Membrane</keyword>
<protein>
    <submittedName>
        <fullName evidence="10">Methyl-accepting chemotaxis protein</fullName>
    </submittedName>
</protein>
<evidence type="ECO:0000256" key="3">
    <source>
        <dbReference type="ARBA" id="ARBA00023224"/>
    </source>
</evidence>
<dbReference type="InterPro" id="IPR003660">
    <property type="entry name" value="HAMP_dom"/>
</dbReference>
<dbReference type="PROSITE" id="PS50111">
    <property type="entry name" value="CHEMOTAXIS_TRANSDUC_2"/>
    <property type="match status" value="1"/>
</dbReference>
<organism evidence="10 11">
    <name type="scientific">Marinobacterium halophilum</name>
    <dbReference type="NCBI Taxonomy" id="267374"/>
    <lineage>
        <taxon>Bacteria</taxon>
        <taxon>Pseudomonadati</taxon>
        <taxon>Pseudomonadota</taxon>
        <taxon>Gammaproteobacteria</taxon>
        <taxon>Oceanospirillales</taxon>
        <taxon>Oceanospirillaceae</taxon>
        <taxon>Marinobacterium</taxon>
    </lineage>
</organism>
<accession>A0A2P8EWT7</accession>
<evidence type="ECO:0000259" key="8">
    <source>
        <dbReference type="PROSITE" id="PS50192"/>
    </source>
</evidence>
<dbReference type="GO" id="GO:0005886">
    <property type="term" value="C:plasma membrane"/>
    <property type="evidence" value="ECO:0007669"/>
    <property type="project" value="UniProtKB-SubCell"/>
</dbReference>
<evidence type="ECO:0000256" key="5">
    <source>
        <dbReference type="PROSITE-ProRule" id="PRU00284"/>
    </source>
</evidence>
<dbReference type="PROSITE" id="PS50885">
    <property type="entry name" value="HAMP"/>
    <property type="match status" value="1"/>
</dbReference>
<dbReference type="FunFam" id="1.10.287.950:FF:000001">
    <property type="entry name" value="Methyl-accepting chemotaxis sensory transducer"/>
    <property type="match status" value="1"/>
</dbReference>
<evidence type="ECO:0000256" key="6">
    <source>
        <dbReference type="SAM" id="Phobius"/>
    </source>
</evidence>
<evidence type="ECO:0000313" key="11">
    <source>
        <dbReference type="Proteomes" id="UP000242133"/>
    </source>
</evidence>
<dbReference type="SMART" id="SM00283">
    <property type="entry name" value="MA"/>
    <property type="match status" value="1"/>
</dbReference>
<dbReference type="PROSITE" id="PS50192">
    <property type="entry name" value="T_SNARE"/>
    <property type="match status" value="1"/>
</dbReference>
<dbReference type="Pfam" id="PF00015">
    <property type="entry name" value="MCPsignal"/>
    <property type="match status" value="1"/>
</dbReference>
<evidence type="ECO:0000259" key="7">
    <source>
        <dbReference type="PROSITE" id="PS50111"/>
    </source>
</evidence>
<dbReference type="InterPro" id="IPR004089">
    <property type="entry name" value="MCPsignal_dom"/>
</dbReference>
<dbReference type="GO" id="GO:0006935">
    <property type="term" value="P:chemotaxis"/>
    <property type="evidence" value="ECO:0007669"/>
    <property type="project" value="UniProtKB-ARBA"/>
</dbReference>
<keyword evidence="2" id="KW-0997">Cell inner membrane</keyword>
<dbReference type="CDD" id="cd06225">
    <property type="entry name" value="HAMP"/>
    <property type="match status" value="1"/>
</dbReference>
<evidence type="ECO:0000256" key="1">
    <source>
        <dbReference type="ARBA" id="ARBA00004429"/>
    </source>
</evidence>
<dbReference type="CDD" id="cd11386">
    <property type="entry name" value="MCP_signal"/>
    <property type="match status" value="1"/>
</dbReference>
<evidence type="ECO:0000259" key="9">
    <source>
        <dbReference type="PROSITE" id="PS50885"/>
    </source>
</evidence>
<feature type="domain" description="T-SNARE coiled-coil homology" evidence="8">
    <location>
        <begin position="545"/>
        <end position="607"/>
    </location>
</feature>
<feature type="domain" description="Methyl-accepting transducer" evidence="7">
    <location>
        <begin position="358"/>
        <end position="594"/>
    </location>
</feature>
<reference evidence="10 11" key="1">
    <citation type="submission" date="2018-03" db="EMBL/GenBank/DDBJ databases">
        <title>Genomic Encyclopedia of Archaeal and Bacterial Type Strains, Phase II (KMG-II): from individual species to whole genera.</title>
        <authorList>
            <person name="Goeker M."/>
        </authorList>
    </citation>
    <scope>NUCLEOTIDE SEQUENCE [LARGE SCALE GENOMIC DNA]</scope>
    <source>
        <strain evidence="10 11">DSM 17586</strain>
    </source>
</reference>
<keyword evidence="3 5" id="KW-0807">Transducer</keyword>
<feature type="domain" description="HAMP" evidence="9">
    <location>
        <begin position="300"/>
        <end position="353"/>
    </location>
</feature>
<dbReference type="EMBL" id="PYGI01000010">
    <property type="protein sequence ID" value="PSL13932.1"/>
    <property type="molecule type" value="Genomic_DNA"/>
</dbReference>
<dbReference type="SMART" id="SM00304">
    <property type="entry name" value="HAMP"/>
    <property type="match status" value="1"/>
</dbReference>
<evidence type="ECO:0000256" key="2">
    <source>
        <dbReference type="ARBA" id="ARBA00022519"/>
    </source>
</evidence>
<keyword evidence="6" id="KW-0812">Transmembrane</keyword>
<keyword evidence="6" id="KW-1133">Transmembrane helix</keyword>
<dbReference type="InterPro" id="IPR032255">
    <property type="entry name" value="HBM"/>
</dbReference>
<comment type="similarity">
    <text evidence="4">Belongs to the methyl-accepting chemotaxis (MCP) protein family.</text>
</comment>
<dbReference type="InterPro" id="IPR000727">
    <property type="entry name" value="T_SNARE_dom"/>
</dbReference>
<dbReference type="GO" id="GO:0007165">
    <property type="term" value="P:signal transduction"/>
    <property type="evidence" value="ECO:0007669"/>
    <property type="project" value="UniProtKB-KW"/>
</dbReference>
<comment type="subcellular location">
    <subcellularLocation>
        <location evidence="1">Cell inner membrane</location>
        <topology evidence="1">Multi-pass membrane protein</topology>
    </subcellularLocation>
</comment>
<dbReference type="PANTHER" id="PTHR32089">
    <property type="entry name" value="METHYL-ACCEPTING CHEMOTAXIS PROTEIN MCPB"/>
    <property type="match status" value="1"/>
</dbReference>
<comment type="caution">
    <text evidence="10">The sequence shown here is derived from an EMBL/GenBank/DDBJ whole genome shotgun (WGS) entry which is preliminary data.</text>
</comment>
<dbReference type="Gene3D" id="1.10.287.950">
    <property type="entry name" value="Methyl-accepting chemotaxis protein"/>
    <property type="match status" value="1"/>
</dbReference>
<dbReference type="Proteomes" id="UP000242133">
    <property type="component" value="Unassembled WGS sequence"/>
</dbReference>
<keyword evidence="2" id="KW-1003">Cell membrane</keyword>
<evidence type="ECO:0000313" key="10">
    <source>
        <dbReference type="EMBL" id="PSL13932.1"/>
    </source>
</evidence>
<keyword evidence="11" id="KW-1185">Reference proteome</keyword>
<name>A0A2P8EWT7_9GAMM</name>
<feature type="transmembrane region" description="Helical" evidence="6">
    <location>
        <begin position="276"/>
        <end position="297"/>
    </location>
</feature>
<dbReference type="PANTHER" id="PTHR32089:SF120">
    <property type="entry name" value="METHYL-ACCEPTING CHEMOTAXIS PROTEIN TLPQ"/>
    <property type="match status" value="1"/>
</dbReference>
<sequence>MDAVTELWTPFGMTIKQKLTTLIALILAGFIGMGLIIHYTLGQYRELVMTSQTLTQVETRKLDLRRYEKDFLARLDTDYLTRFDSTYDTFNTQLRALQQLLEGAALDDQLNTFAQRMQTYRQTFTAVSTLRTDIGLTPDTGLRGQVRQAIHSVEREIRATDNSDLLSTLLQMRRHEKDFMLRLDAKYLDRFQQEMTRLQQQIDMLLLPSQSAYLHPLLDEYQNAFTQLVDSYRRLGLSVEQGLMGEMRNAVKSTDEIQNALEHHLEQRLEAEQQRLLMTAIVAILIAILATVIPALLLGRSILRPINALARTMKQASDEHDLTLRFTTDSQDEVGQMAGDFNHMMDSFRDLIARVAGTSAQLATAAGQLSSTTQDTADGISKQQNQVLQVAAAVQQMESSMQEIAGNTESTAATAAQAEQNAADSTARVSSSIDALQLMAGKARETASVVEQLRNDSDRIATMLEVIKDIADQTNLLALNASIEAARAGEQGRGFAVVADEVRTLASRSQHSAAEIEQMTLSLQEQTHNVSRLMQESVRDSELSAEQASETIEALSTITRGAASIVDMTTQVASATEEQAAVAAEITRNIEHIRAIMAGANDQVGQNADASQLVAQQAADLQNAVASFRT</sequence>
<dbReference type="SUPFAM" id="SSF58104">
    <property type="entry name" value="Methyl-accepting chemotaxis protein (MCP) signaling domain"/>
    <property type="match status" value="1"/>
</dbReference>
<dbReference type="AlphaFoldDB" id="A0A2P8EWT7"/>
<proteinExistence type="inferred from homology"/>
<dbReference type="Pfam" id="PF00672">
    <property type="entry name" value="HAMP"/>
    <property type="match status" value="1"/>
</dbReference>
<feature type="transmembrane region" description="Helical" evidence="6">
    <location>
        <begin position="20"/>
        <end position="41"/>
    </location>
</feature>
<evidence type="ECO:0000256" key="4">
    <source>
        <dbReference type="ARBA" id="ARBA00029447"/>
    </source>
</evidence>